<dbReference type="AlphaFoldDB" id="A0A8X7CJ44"/>
<accession>A0A8X7CJ44</accession>
<dbReference type="SUPFAM" id="SSF53098">
    <property type="entry name" value="Ribonuclease H-like"/>
    <property type="match status" value="1"/>
</dbReference>
<reference evidence="2" key="1">
    <citation type="submission" date="2020-08" db="EMBL/GenBank/DDBJ databases">
        <title>Multicomponent nature underlies the extraordinary mechanical properties of spider dragline silk.</title>
        <authorList>
            <person name="Kono N."/>
            <person name="Nakamura H."/>
            <person name="Mori M."/>
            <person name="Yoshida Y."/>
            <person name="Ohtoshi R."/>
            <person name="Malay A.D."/>
            <person name="Moran D.A.P."/>
            <person name="Tomita M."/>
            <person name="Numata K."/>
            <person name="Arakawa K."/>
        </authorList>
    </citation>
    <scope>NUCLEOTIDE SEQUENCE</scope>
</reference>
<dbReference type="InterPro" id="IPR012337">
    <property type="entry name" value="RNaseH-like_sf"/>
</dbReference>
<dbReference type="PANTHER" id="PTHR37984">
    <property type="entry name" value="PROTEIN CBG26694"/>
    <property type="match status" value="1"/>
</dbReference>
<dbReference type="InterPro" id="IPR001584">
    <property type="entry name" value="Integrase_cat-core"/>
</dbReference>
<dbReference type="PROSITE" id="PS50994">
    <property type="entry name" value="INTEGRASE"/>
    <property type="match status" value="1"/>
</dbReference>
<protein>
    <submittedName>
        <fullName evidence="2">Retrovirus-related Pol polyprotein from transposon 412</fullName>
    </submittedName>
</protein>
<evidence type="ECO:0000313" key="3">
    <source>
        <dbReference type="Proteomes" id="UP000886998"/>
    </source>
</evidence>
<organism evidence="2 3">
    <name type="scientific">Trichonephila inaurata madagascariensis</name>
    <dbReference type="NCBI Taxonomy" id="2747483"/>
    <lineage>
        <taxon>Eukaryota</taxon>
        <taxon>Metazoa</taxon>
        <taxon>Ecdysozoa</taxon>
        <taxon>Arthropoda</taxon>
        <taxon>Chelicerata</taxon>
        <taxon>Arachnida</taxon>
        <taxon>Araneae</taxon>
        <taxon>Araneomorphae</taxon>
        <taxon>Entelegynae</taxon>
        <taxon>Araneoidea</taxon>
        <taxon>Nephilidae</taxon>
        <taxon>Trichonephila</taxon>
        <taxon>Trichonephila inaurata</taxon>
    </lineage>
</organism>
<dbReference type="PANTHER" id="PTHR37984:SF15">
    <property type="entry name" value="INTEGRASE CATALYTIC DOMAIN-CONTAINING PROTEIN"/>
    <property type="match status" value="1"/>
</dbReference>
<dbReference type="Gene3D" id="3.30.420.10">
    <property type="entry name" value="Ribonuclease H-like superfamily/Ribonuclease H"/>
    <property type="match status" value="1"/>
</dbReference>
<dbReference type="GO" id="GO:0003676">
    <property type="term" value="F:nucleic acid binding"/>
    <property type="evidence" value="ECO:0007669"/>
    <property type="project" value="InterPro"/>
</dbReference>
<dbReference type="EMBL" id="BMAV01016590">
    <property type="protein sequence ID" value="GFY67505.1"/>
    <property type="molecule type" value="Genomic_DNA"/>
</dbReference>
<dbReference type="Proteomes" id="UP000886998">
    <property type="component" value="Unassembled WGS sequence"/>
</dbReference>
<proteinExistence type="predicted"/>
<evidence type="ECO:0000259" key="1">
    <source>
        <dbReference type="PROSITE" id="PS50994"/>
    </source>
</evidence>
<dbReference type="OrthoDB" id="422540at2759"/>
<name>A0A8X7CJ44_9ARAC</name>
<dbReference type="GO" id="GO:0015074">
    <property type="term" value="P:DNA integration"/>
    <property type="evidence" value="ECO:0007669"/>
    <property type="project" value="InterPro"/>
</dbReference>
<gene>
    <name evidence="2" type="primary">POL_683</name>
    <name evidence="2" type="ORF">TNIN_112231</name>
</gene>
<evidence type="ECO:0000313" key="2">
    <source>
        <dbReference type="EMBL" id="GFY67505.1"/>
    </source>
</evidence>
<feature type="domain" description="Integrase catalytic" evidence="1">
    <location>
        <begin position="1"/>
        <end position="75"/>
    </location>
</feature>
<dbReference type="InterPro" id="IPR036397">
    <property type="entry name" value="RNaseH_sf"/>
</dbReference>
<keyword evidence="3" id="KW-1185">Reference proteome</keyword>
<sequence>MVEISAEAVAKAFYTGWISRFGPPLRLTTGHGTQFEASLFYALSKLLDTERRHTTPYHQAANGQAERFHRQLKGL</sequence>
<dbReference type="InterPro" id="IPR050951">
    <property type="entry name" value="Retrovirus_Pol_polyprotein"/>
</dbReference>
<comment type="caution">
    <text evidence="2">The sequence shown here is derived from an EMBL/GenBank/DDBJ whole genome shotgun (WGS) entry which is preliminary data.</text>
</comment>